<sequence>MCRTTYQFGRVGYMQIIRTNSFNTQGL</sequence>
<dbReference type="Proteomes" id="UP000681720">
    <property type="component" value="Unassembled WGS sequence"/>
</dbReference>
<feature type="non-terminal residue" evidence="1">
    <location>
        <position position="27"/>
    </location>
</feature>
<protein>
    <submittedName>
        <fullName evidence="1">Uncharacterized protein</fullName>
    </submittedName>
</protein>
<dbReference type="EMBL" id="CAJOBJ010003977">
    <property type="protein sequence ID" value="CAF3984899.1"/>
    <property type="molecule type" value="Genomic_DNA"/>
</dbReference>
<dbReference type="Proteomes" id="UP000663834">
    <property type="component" value="Unassembled WGS sequence"/>
</dbReference>
<evidence type="ECO:0000313" key="1">
    <source>
        <dbReference type="EMBL" id="CAF1682617.1"/>
    </source>
</evidence>
<dbReference type="AlphaFoldDB" id="A0A816H3F1"/>
<gene>
    <name evidence="2" type="ORF">GIL414_LOCUS10884</name>
    <name evidence="1" type="ORF">KQP761_LOCUS37176</name>
</gene>
<organism evidence="1 3">
    <name type="scientific">Rotaria magnacalcarata</name>
    <dbReference type="NCBI Taxonomy" id="392030"/>
    <lineage>
        <taxon>Eukaryota</taxon>
        <taxon>Metazoa</taxon>
        <taxon>Spiralia</taxon>
        <taxon>Gnathifera</taxon>
        <taxon>Rotifera</taxon>
        <taxon>Eurotatoria</taxon>
        <taxon>Bdelloidea</taxon>
        <taxon>Philodinida</taxon>
        <taxon>Philodinidae</taxon>
        <taxon>Rotaria</taxon>
    </lineage>
</organism>
<name>A0A816H3F1_9BILA</name>
<accession>A0A816H3F1</accession>
<evidence type="ECO:0000313" key="2">
    <source>
        <dbReference type="EMBL" id="CAF3984899.1"/>
    </source>
</evidence>
<comment type="caution">
    <text evidence="1">The sequence shown here is derived from an EMBL/GenBank/DDBJ whole genome shotgun (WGS) entry which is preliminary data.</text>
</comment>
<proteinExistence type="predicted"/>
<evidence type="ECO:0000313" key="3">
    <source>
        <dbReference type="Proteomes" id="UP000663834"/>
    </source>
</evidence>
<reference evidence="1" key="1">
    <citation type="submission" date="2021-02" db="EMBL/GenBank/DDBJ databases">
        <authorList>
            <person name="Nowell W R."/>
        </authorList>
    </citation>
    <scope>NUCLEOTIDE SEQUENCE</scope>
</reference>
<dbReference type="EMBL" id="CAJNOW010021069">
    <property type="protein sequence ID" value="CAF1682617.1"/>
    <property type="molecule type" value="Genomic_DNA"/>
</dbReference>